<sequence>KMVSNMDNNNLSQNNPPSEVNFQTQKENEAAVALIQTDILCRQEQGIALKECSWVNGRN</sequence>
<feature type="non-terminal residue" evidence="2">
    <location>
        <position position="1"/>
    </location>
</feature>
<evidence type="ECO:0000313" key="3">
    <source>
        <dbReference type="Proteomes" id="UP001233999"/>
    </source>
</evidence>
<feature type="non-terminal residue" evidence="2">
    <location>
        <position position="59"/>
    </location>
</feature>
<comment type="caution">
    <text evidence="2">The sequence shown here is derived from an EMBL/GenBank/DDBJ whole genome shotgun (WGS) entry which is preliminary data.</text>
</comment>
<organism evidence="2 3">
    <name type="scientific">Diploptera punctata</name>
    <name type="common">Pacific beetle cockroach</name>
    <dbReference type="NCBI Taxonomy" id="6984"/>
    <lineage>
        <taxon>Eukaryota</taxon>
        <taxon>Metazoa</taxon>
        <taxon>Ecdysozoa</taxon>
        <taxon>Arthropoda</taxon>
        <taxon>Hexapoda</taxon>
        <taxon>Insecta</taxon>
        <taxon>Pterygota</taxon>
        <taxon>Neoptera</taxon>
        <taxon>Polyneoptera</taxon>
        <taxon>Dictyoptera</taxon>
        <taxon>Blattodea</taxon>
        <taxon>Blaberoidea</taxon>
        <taxon>Blaberidae</taxon>
        <taxon>Diplopterinae</taxon>
        <taxon>Diploptera</taxon>
    </lineage>
</organism>
<reference evidence="2" key="1">
    <citation type="journal article" date="2023" name="IScience">
        <title>Live-bearing cockroach genome reveals convergent evolutionary mechanisms linked to viviparity in insects and beyond.</title>
        <authorList>
            <person name="Fouks B."/>
            <person name="Harrison M.C."/>
            <person name="Mikhailova A.A."/>
            <person name="Marchal E."/>
            <person name="English S."/>
            <person name="Carruthers M."/>
            <person name="Jennings E.C."/>
            <person name="Chiamaka E.L."/>
            <person name="Frigard R.A."/>
            <person name="Pippel M."/>
            <person name="Attardo G.M."/>
            <person name="Benoit J.B."/>
            <person name="Bornberg-Bauer E."/>
            <person name="Tobe S.S."/>
        </authorList>
    </citation>
    <scope>NUCLEOTIDE SEQUENCE</scope>
    <source>
        <strain evidence="2">Stay&amp;Tobe</strain>
    </source>
</reference>
<feature type="region of interest" description="Disordered" evidence="1">
    <location>
        <begin position="1"/>
        <end position="22"/>
    </location>
</feature>
<reference evidence="2" key="2">
    <citation type="submission" date="2023-05" db="EMBL/GenBank/DDBJ databases">
        <authorList>
            <person name="Fouks B."/>
        </authorList>
    </citation>
    <scope>NUCLEOTIDE SEQUENCE</scope>
    <source>
        <strain evidence="2">Stay&amp;Tobe</strain>
        <tissue evidence="2">Testes</tissue>
    </source>
</reference>
<dbReference type="EMBL" id="JASPKZ010003858">
    <property type="protein sequence ID" value="KAJ9591733.1"/>
    <property type="molecule type" value="Genomic_DNA"/>
</dbReference>
<feature type="compositionally biased region" description="Low complexity" evidence="1">
    <location>
        <begin position="1"/>
        <end position="15"/>
    </location>
</feature>
<gene>
    <name evidence="2" type="ORF">L9F63_001729</name>
</gene>
<dbReference type="Proteomes" id="UP001233999">
    <property type="component" value="Unassembled WGS sequence"/>
</dbReference>
<accession>A0AAD8EIQ9</accession>
<proteinExistence type="predicted"/>
<name>A0AAD8EIQ9_DIPPU</name>
<evidence type="ECO:0000256" key="1">
    <source>
        <dbReference type="SAM" id="MobiDB-lite"/>
    </source>
</evidence>
<protein>
    <submittedName>
        <fullName evidence="2">Uncharacterized protein</fullName>
    </submittedName>
</protein>
<evidence type="ECO:0000313" key="2">
    <source>
        <dbReference type="EMBL" id="KAJ9591733.1"/>
    </source>
</evidence>
<dbReference type="AlphaFoldDB" id="A0AAD8EIQ9"/>
<keyword evidence="3" id="KW-1185">Reference proteome</keyword>